<dbReference type="Gene3D" id="2.60.420.10">
    <property type="entry name" value="Maltose phosphorylase, domain 3"/>
    <property type="match status" value="1"/>
</dbReference>
<evidence type="ECO:0000259" key="6">
    <source>
        <dbReference type="Pfam" id="PF11329"/>
    </source>
</evidence>
<dbReference type="InterPro" id="IPR052047">
    <property type="entry name" value="GH94_Enzymes"/>
</dbReference>
<dbReference type="InterPro" id="IPR011013">
    <property type="entry name" value="Gal_mutarotase_sf_dom"/>
</dbReference>
<dbReference type="InterPro" id="IPR008928">
    <property type="entry name" value="6-hairpin_glycosidase_sf"/>
</dbReference>
<dbReference type="CDD" id="cd11753">
    <property type="entry name" value="GH94N_ChvB_NdvB_2_like"/>
    <property type="match status" value="1"/>
</dbReference>
<gene>
    <name evidence="8" type="ORF">HNQ66_002913</name>
</gene>
<keyword evidence="1 8" id="KW-0328">Glycosyltransferase</keyword>
<feature type="transmembrane region" description="Helical" evidence="3">
    <location>
        <begin position="492"/>
        <end position="518"/>
    </location>
</feature>
<dbReference type="Pfam" id="PF17167">
    <property type="entry name" value="Glyco_hydro_94"/>
    <property type="match status" value="1"/>
</dbReference>
<evidence type="ECO:0000259" key="4">
    <source>
        <dbReference type="Pfam" id="PF06165"/>
    </source>
</evidence>
<dbReference type="PANTHER" id="PTHR37469:SF2">
    <property type="entry name" value="CELLOBIONIC ACID PHOSPHORYLASE"/>
    <property type="match status" value="1"/>
</dbReference>
<dbReference type="SUPFAM" id="SSF74650">
    <property type="entry name" value="Galactose mutarotase-like"/>
    <property type="match status" value="2"/>
</dbReference>
<keyword evidence="2 8" id="KW-0808">Transferase</keyword>
<feature type="transmembrane region" description="Helical" evidence="3">
    <location>
        <begin position="458"/>
        <end position="480"/>
    </location>
</feature>
<keyword evidence="9" id="KW-1185">Reference proteome</keyword>
<dbReference type="GO" id="GO:0016757">
    <property type="term" value="F:glycosyltransferase activity"/>
    <property type="evidence" value="ECO:0007669"/>
    <property type="project" value="UniProtKB-KW"/>
</dbReference>
<feature type="transmembrane region" description="Helical" evidence="3">
    <location>
        <begin position="857"/>
        <end position="874"/>
    </location>
</feature>
<dbReference type="Gene3D" id="2.70.98.40">
    <property type="entry name" value="Glycoside hydrolase, family 65, N-terminal domain"/>
    <property type="match status" value="2"/>
</dbReference>
<dbReference type="Pfam" id="PF06165">
    <property type="entry name" value="GH94_b-supersand"/>
    <property type="match status" value="2"/>
</dbReference>
<dbReference type="InterPro" id="IPR012341">
    <property type="entry name" value="6hp_glycosidase-like_sf"/>
</dbReference>
<dbReference type="CDD" id="cd11756">
    <property type="entry name" value="GH94N_ChvB_NdvB_1_like"/>
    <property type="match status" value="1"/>
</dbReference>
<dbReference type="Gene3D" id="1.50.10.140">
    <property type="match status" value="2"/>
</dbReference>
<dbReference type="EMBL" id="JACHIK010000009">
    <property type="protein sequence ID" value="MBB5043507.1"/>
    <property type="molecule type" value="Genomic_DNA"/>
</dbReference>
<dbReference type="InterPro" id="IPR019282">
    <property type="entry name" value="Glycoamylase-like_cons_dom"/>
</dbReference>
<dbReference type="Gene3D" id="1.50.10.10">
    <property type="match status" value="1"/>
</dbReference>
<feature type="domain" description="Glycosyl hydrolase 94 supersandwich" evidence="4">
    <location>
        <begin position="1596"/>
        <end position="1874"/>
    </location>
</feature>
<keyword evidence="3" id="KW-1133">Transmembrane helix</keyword>
<dbReference type="SUPFAM" id="SSF48208">
    <property type="entry name" value="Six-hairpin glycosidases"/>
    <property type="match status" value="1"/>
</dbReference>
<feature type="transmembrane region" description="Helical" evidence="3">
    <location>
        <begin position="880"/>
        <end position="902"/>
    </location>
</feature>
<sequence length="2876" mass="320860">MSHVRSTRLFQVLRGVMADRGTKMNPAREKPTGAKAAAGWLDMAGSRIRNMPLHNTPQAPRDADAKQIDYNDSIRATYLTLEELADCGEALAREKTASLPGFYPFEFRPRHKENEKEIFRVYQATAKDVEAGAQITPAAEWLLDNYYVIEEAIQEVRRDFPRRFYRQLPTIAVEGQTIPRTLALAWLYVAHTHSSVSQESLTAFVQGFQRVDALKIGELWALPSFVRFVLLENLRRISSRVERSRKMRFKANEVADELVRLNDPDKGIAYLRSMEGFVADNTFVIQLLYRLRDGLQASGPVIQWLERKIESRGSDLEELIVAENNRLSSGNVTMSSLIKSLRTVDDAEWPVWFESVSRLDEELRRRSDYSDLDFGSRNKYRNSIERFARRSGKSELEVTETALAMVEEDAAANADDPDYAANVAAFIVGKKRKLLEKSIGYRPSIVQRVVRLTRKLDWLAVAGPNVVLTLLAMIAVYYFLDQLDIPNGAWLIMLILFALPASEGATGLFNTLVTFFVTPSRLVGYEFKDGIPEDARTLLVVPCLISKRDHVDELVRNLEVHYLANPRGEIYFALVSDWADSQSEETPADIDVLEYAKREIATLSARYAYDGRTRFYLLHRRRLYNPSEGAWMGWERKRGKLHELNLLLRGDGDTTFLPGANIVPADVKYVMTLDSDTRLMRDAVTKLVGKMHHPINRPVIDEATGEITAGYSILQPRVTPSLTTGKEASTFQRIFSADRGVDPYVFTVSDVYQDLAGEGTFTGKGLYHVDAFEAAVKGRIGENAVLSHDLLEGSLSHCALVTDVELVEDFPTRYGVETSRQHRWARGDWQLLPYLFGPSSGIPMLGRWKMYDNLRRSLIPIGWLVASVMGWYYMEPRQALIWQLVLIFLLFVAPTLSLISGIMPRRGDIVARAHVHRVLSDIRAANAQVALRIVFIAHSAALMADAIVRSLYRTFVSRKLMLEWRTAAQADSAARGGILAHYKSMWQAPALAVFSVALATISKTGLPFIGVPFALVWVLSPMIAWYVSQTAETEDQLVVSDYVATELRKYARRTWRYFETFVTAEQHFLPPDNFQETPQPVLAERTSPTNIGVYLLSVISARDFGWISFEETVRRLEQTVATIDGMPKYRGHLFNWYRTNTLETLGPRYVSAVDSGNLAGHLIAVSSMCREWAEAPSAHLQGSLDGIGDVAAILSETLEQLPDDRKTVRPLRRLVEERIAGFKNALAAVKREHEFASIRVINLSVLARDINKLIVNLDHEIKSAESGELAKWAGALVATCEAHIADSVFDLGSIEHLRDRLVVLRDRARDIAFSMDFGFLFRQERRLLSIGYRVETNELDEACYDLLASEARLTSLFAIAKGDLPTEHWYKLGRPVVPVGSRGALVSWSGSMFEYLMPPLVMQERQGGILNQTNNLVVKEQMNHGRRLGTPWGISEAAFNARDHELTYQYTNFGVPTLGLKRGLGQNAVIAPYASLLAAQYAPKEALDNLEHLRKLGALGVYGFHDAVDFTPTRVPEGKTCAVVRNYMAHHHGMSIAAVANVVFNGALRERFHADPVIEAAELLLQEKAPRDIPIINAKREPETVGSTQADLLRPEIRIFKDPISREREAVFLSNGHYSVMLTATGAGYSRWNGQSVTRWKPDPTEDRWGSFLFLRDTVTGDWWSATAEPKRAEGEETKTQFGDDKAEFVKTVGTLTSEVEVIVATEHDAEGRRLTLLNTGPEDRFIEVTSYMEPVIATDDADNAHPLFSKMFVRTEIGKRGDVVRAEREKRNPNEPDMAVAHLIVDNAGPSRRTEIETDRRRFIGRGRSLTTAAAFDPGAQLSGTDGFTLDPIMALRRVVRVPAGKKVKVIFWTIAAPSRAEVDAAIDHYRHPDTFNHEMIHAWTRSQVHMRHVGVTSQEAASFQTLGRYLTYPDMHLRADAGTIETGLAPQSALWPLAISGDFPIFVLRINDEIDLDVAREALRAQEYLRHRGVTADLVILNERAASYAQDMQHTLDQMCENLRMRGQSDGVRQHVFTVRRDLMEVSTWQTLLATARAVFHARNGSLADQIARTVSLFATPRGEEEPVADPTRLTAPAGEPATVDGEGLSFWNGFGGFNADRREYAVRLRGGEATPHPWINVIANPHFGFHVPAEGGGFTWSRNSRDFQLTAWTNDPVINRPGEAFYVKDRGRGTVMTPFAALSRKPSVKFETWHGLGYTAFRSWEDDIELDLVQTVDPEDPVKYSRLVVKNTGDTERSLSVYGYVEWVLGNNPAKTAPFVLTRHDEESGALLATNPYSLDFAGRTSFFAVDAPLAGFTARRREFIGRTGDIVLPAALATGQALSGAVDGIGDPCAALAVDITLKPGEKRAIVFVLGDTADADSARALAEKARAADFDAVMAAVRAFWQDFTGTLQVRTPDAALDRMVNDWLPYQALGCRIMARTAFYQASGAYGFRDQLQDTLAFVAHRPELARRQILNAAARQFVEGDVQHWWLPDTGAGVRTMISDDVVWLAHAVERYCRVTGDHAMLDEKLAFIEGQPLAEGQHDSFFKPGRSPEDASLYDHCARALDLAILRTGENGLPLILGGDWNDGMNRVGEAGRGTSVWLGWFLAGTLRGFAPIARERGDHAHAEAWENHAGRLKEALETAGWDGSYYRRGYYDDGTPLGSSESGECRIDSIAQSWSVLSGEGDGERSRQAMDAVMANLVDRENGIIRLFTPAFSATQQDPGYIKAYPPGVRENGGQYTHAATWVVLALARLGRGDDAWACLDLLNPVRHALTKEDAEHYRTEPYVVAADVYGEGERTGQGGWTWYTGSAGWLYRAAVEGILGIRKEGGRLFVDPVLPSAWNGYTATLVLDGRKLSIRVDRAEEGGWRASVNGSVIKSSNEGYLL</sequence>
<evidence type="ECO:0000256" key="3">
    <source>
        <dbReference type="SAM" id="Phobius"/>
    </source>
</evidence>
<feature type="domain" description="DUF3131" evidence="6">
    <location>
        <begin position="1049"/>
        <end position="1144"/>
    </location>
</feature>
<dbReference type="SMART" id="SM01068">
    <property type="entry name" value="CBM_X"/>
    <property type="match status" value="2"/>
</dbReference>
<organism evidence="8 9">
    <name type="scientific">Shinella fusca</name>
    <dbReference type="NCBI Taxonomy" id="544480"/>
    <lineage>
        <taxon>Bacteria</taxon>
        <taxon>Pseudomonadati</taxon>
        <taxon>Pseudomonadota</taxon>
        <taxon>Alphaproteobacteria</taxon>
        <taxon>Hyphomicrobiales</taxon>
        <taxon>Rhizobiaceae</taxon>
        <taxon>Shinella</taxon>
    </lineage>
</organism>
<dbReference type="GO" id="GO:0030246">
    <property type="term" value="F:carbohydrate binding"/>
    <property type="evidence" value="ECO:0007669"/>
    <property type="project" value="InterPro"/>
</dbReference>
<protein>
    <submittedName>
        <fullName evidence="8">Cyclic beta-1,2-glucan synthetase</fullName>
        <ecNumber evidence="8">2.4.1.-</ecNumber>
    </submittedName>
</protein>
<accession>A0A7W7YWF9</accession>
<name>A0A7W7YWF9_9HYPH</name>
<dbReference type="PANTHER" id="PTHR37469">
    <property type="entry name" value="CELLOBIONIC ACID PHOSPHORYLASE-RELATED"/>
    <property type="match status" value="1"/>
</dbReference>
<comment type="caution">
    <text evidence="8">The sequence shown here is derived from an EMBL/GenBank/DDBJ whole genome shotgun (WGS) entry which is preliminary data.</text>
</comment>
<dbReference type="InterPro" id="IPR037018">
    <property type="entry name" value="GH65_N"/>
</dbReference>
<evidence type="ECO:0000256" key="1">
    <source>
        <dbReference type="ARBA" id="ARBA00022676"/>
    </source>
</evidence>
<evidence type="ECO:0000313" key="8">
    <source>
        <dbReference type="EMBL" id="MBB5043507.1"/>
    </source>
</evidence>
<dbReference type="Proteomes" id="UP000535406">
    <property type="component" value="Unassembled WGS sequence"/>
</dbReference>
<dbReference type="GO" id="GO:0005975">
    <property type="term" value="P:carbohydrate metabolic process"/>
    <property type="evidence" value="ECO:0007669"/>
    <property type="project" value="InterPro"/>
</dbReference>
<reference evidence="8 9" key="1">
    <citation type="submission" date="2020-08" db="EMBL/GenBank/DDBJ databases">
        <title>Genomic Encyclopedia of Type Strains, Phase IV (KMG-IV): sequencing the most valuable type-strain genomes for metagenomic binning, comparative biology and taxonomic classification.</title>
        <authorList>
            <person name="Goeker M."/>
        </authorList>
    </citation>
    <scope>NUCLEOTIDE SEQUENCE [LARGE SCALE GENOMIC DNA]</scope>
    <source>
        <strain evidence="8 9">DSM 21319</strain>
    </source>
</reference>
<evidence type="ECO:0000313" key="9">
    <source>
        <dbReference type="Proteomes" id="UP000535406"/>
    </source>
</evidence>
<dbReference type="Pfam" id="PF11329">
    <property type="entry name" value="DUF3131"/>
    <property type="match status" value="1"/>
</dbReference>
<evidence type="ECO:0000259" key="7">
    <source>
        <dbReference type="Pfam" id="PF17167"/>
    </source>
</evidence>
<dbReference type="InterPro" id="IPR037824">
    <property type="entry name" value="GH94N_2_NdvB"/>
</dbReference>
<feature type="domain" description="Glycosyl hydrolase 94 catalytic" evidence="7">
    <location>
        <begin position="2389"/>
        <end position="2814"/>
    </location>
</feature>
<dbReference type="FunFam" id="2.70.98.40:FF:000007">
    <property type="entry name" value="Cyclic beta-1,2-glucan synthase"/>
    <property type="match status" value="1"/>
</dbReference>
<keyword evidence="3" id="KW-0472">Membrane</keyword>
<evidence type="ECO:0000256" key="2">
    <source>
        <dbReference type="ARBA" id="ARBA00022679"/>
    </source>
</evidence>
<feature type="domain" description="Glycosyl hydrolase 94 supersandwich" evidence="4">
    <location>
        <begin position="2105"/>
        <end position="2375"/>
    </location>
</feature>
<dbReference type="InterPro" id="IPR033432">
    <property type="entry name" value="GH94_catalytic"/>
</dbReference>
<feature type="transmembrane region" description="Helical" evidence="3">
    <location>
        <begin position="1008"/>
        <end position="1027"/>
    </location>
</feature>
<proteinExistence type="predicted"/>
<dbReference type="InterPro" id="IPR010383">
    <property type="entry name" value="Glyco_hydrolase_94_b-supersand"/>
</dbReference>
<dbReference type="Pfam" id="PF10091">
    <property type="entry name" value="Glycoamylase"/>
    <property type="match status" value="1"/>
</dbReference>
<dbReference type="EC" id="2.4.1.-" evidence="8"/>
<keyword evidence="3" id="KW-0812">Transmembrane</keyword>
<evidence type="ECO:0000259" key="5">
    <source>
        <dbReference type="Pfam" id="PF10091"/>
    </source>
</evidence>
<feature type="domain" description="Glycoamylase-like" evidence="5">
    <location>
        <begin position="1347"/>
        <end position="1554"/>
    </location>
</feature>
<dbReference type="InterPro" id="IPR037820">
    <property type="entry name" value="GH94N_NdvB"/>
</dbReference>
<dbReference type="InterPro" id="IPR021478">
    <property type="entry name" value="DUF3131"/>
</dbReference>